<dbReference type="PANTHER" id="PTHR23508:SF10">
    <property type="entry name" value="CARBOXYLIC ACID TRANSPORTER PROTEIN HOMOLOG"/>
    <property type="match status" value="1"/>
</dbReference>
<dbReference type="GO" id="GO:0046943">
    <property type="term" value="F:carboxylic acid transmembrane transporter activity"/>
    <property type="evidence" value="ECO:0007669"/>
    <property type="project" value="TreeGrafter"/>
</dbReference>
<dbReference type="OrthoDB" id="9800416at2"/>
<feature type="transmembrane region" description="Helical" evidence="5">
    <location>
        <begin position="106"/>
        <end position="125"/>
    </location>
</feature>
<evidence type="ECO:0000256" key="5">
    <source>
        <dbReference type="SAM" id="Phobius"/>
    </source>
</evidence>
<dbReference type="STRING" id="1346791.M529_08550"/>
<dbReference type="SUPFAM" id="SSF103473">
    <property type="entry name" value="MFS general substrate transporter"/>
    <property type="match status" value="1"/>
</dbReference>
<keyword evidence="4 5" id="KW-0472">Membrane</keyword>
<dbReference type="eggNOG" id="COG2814">
    <property type="taxonomic scope" value="Bacteria"/>
</dbReference>
<feature type="transmembrane region" description="Helical" evidence="5">
    <location>
        <begin position="137"/>
        <end position="157"/>
    </location>
</feature>
<dbReference type="InterPro" id="IPR011701">
    <property type="entry name" value="MFS"/>
</dbReference>
<feature type="transmembrane region" description="Helical" evidence="5">
    <location>
        <begin position="163"/>
        <end position="185"/>
    </location>
</feature>
<dbReference type="PROSITE" id="PS00216">
    <property type="entry name" value="SUGAR_TRANSPORT_1"/>
    <property type="match status" value="1"/>
</dbReference>
<feature type="transmembrane region" description="Helical" evidence="5">
    <location>
        <begin position="370"/>
        <end position="390"/>
    </location>
</feature>
<name>T0J730_9SPHN</name>
<dbReference type="Gene3D" id="1.20.1250.20">
    <property type="entry name" value="MFS general substrate transporter like domains"/>
    <property type="match status" value="2"/>
</dbReference>
<evidence type="ECO:0000256" key="3">
    <source>
        <dbReference type="ARBA" id="ARBA00022989"/>
    </source>
</evidence>
<feature type="domain" description="Major facilitator superfamily (MFS) profile" evidence="6">
    <location>
        <begin position="12"/>
        <end position="393"/>
    </location>
</feature>
<proteinExistence type="predicted"/>
<dbReference type="InterPro" id="IPR005829">
    <property type="entry name" value="Sugar_transporter_CS"/>
</dbReference>
<dbReference type="EMBL" id="AUWY01000065">
    <property type="protein sequence ID" value="EQB32622.1"/>
    <property type="molecule type" value="Genomic_DNA"/>
</dbReference>
<organism evidence="7 8">
    <name type="scientific">Sphingobium ummariense RL-3</name>
    <dbReference type="NCBI Taxonomy" id="1346791"/>
    <lineage>
        <taxon>Bacteria</taxon>
        <taxon>Pseudomonadati</taxon>
        <taxon>Pseudomonadota</taxon>
        <taxon>Alphaproteobacteria</taxon>
        <taxon>Sphingomonadales</taxon>
        <taxon>Sphingomonadaceae</taxon>
        <taxon>Sphingobium</taxon>
    </lineage>
</organism>
<keyword evidence="2 5" id="KW-0812">Transmembrane</keyword>
<dbReference type="AlphaFoldDB" id="T0J730"/>
<evidence type="ECO:0000256" key="4">
    <source>
        <dbReference type="ARBA" id="ARBA00023136"/>
    </source>
</evidence>
<feature type="transmembrane region" description="Helical" evidence="5">
    <location>
        <begin position="217"/>
        <end position="238"/>
    </location>
</feature>
<feature type="transmembrane region" description="Helical" evidence="5">
    <location>
        <begin position="304"/>
        <end position="325"/>
    </location>
</feature>
<feature type="transmembrane region" description="Helical" evidence="5">
    <location>
        <begin position="48"/>
        <end position="67"/>
    </location>
</feature>
<dbReference type="PATRIC" id="fig|1346791.3.peg.1639"/>
<evidence type="ECO:0000313" key="8">
    <source>
        <dbReference type="Proteomes" id="UP000015523"/>
    </source>
</evidence>
<dbReference type="Proteomes" id="UP000015523">
    <property type="component" value="Unassembled WGS sequence"/>
</dbReference>
<feature type="transmembrane region" description="Helical" evidence="5">
    <location>
        <begin position="250"/>
        <end position="273"/>
    </location>
</feature>
<feature type="transmembrane region" description="Helical" evidence="5">
    <location>
        <begin position="280"/>
        <end position="298"/>
    </location>
</feature>
<feature type="transmembrane region" description="Helical" evidence="5">
    <location>
        <begin position="79"/>
        <end position="100"/>
    </location>
</feature>
<keyword evidence="3 5" id="KW-1133">Transmembrane helix</keyword>
<keyword evidence="8" id="KW-1185">Reference proteome</keyword>
<reference evidence="7 8" key="1">
    <citation type="journal article" date="2013" name="Genome Announc.">
        <title>Draft Genome Sequence of Sphingobium ummariense Strain RL-3, a Hexachlorocyclohexane-Degrading Bacterium.</title>
        <authorList>
            <person name="Kohli P."/>
            <person name="Dua A."/>
            <person name="Sangwan N."/>
            <person name="Oldach P."/>
            <person name="Khurana J.P."/>
            <person name="Lal R."/>
        </authorList>
    </citation>
    <scope>NUCLEOTIDE SEQUENCE [LARGE SCALE GENOMIC DNA]</scope>
    <source>
        <strain evidence="7 8">RL-3</strain>
    </source>
</reference>
<sequence length="402" mass="42106">MLQYSWREQRLVLAVCFFAALLEGYDLQSAGLAGPGMAADFKLDRLQLGWVFSSNTLGLFIGAMVGGRLSDRLGRRSGLASALATFGIFSIASAFTGGFADLTVMRFFTGVGLGGALPNLIALVAAVSVPQVRAGRVAMIAAGMPLGGSMAALLTQWLERGEWRVIFVVGGVLPLLLAMLALRWLRAEPLYARQQVDNETGGFAHALFGERRTGLTVALWISSFCTLLVLYLMLNWLPTLMLARGGDKGNVLWAVFGFSVAGAVGALAFGYIIARRARTVVLLAAHAGLGISLLALAIVQDAAIIIAASFTGFFVTGIQFVLYGLSADCYPSELRGTGTGASVAVGRLGGIVGPLLAGVMMSVGTEVSSLLTSLLPLVAVAALTTTMLTLRKPADAISRRVA</sequence>
<gene>
    <name evidence="7" type="ORF">M529_08550</name>
</gene>
<comment type="subcellular location">
    <subcellularLocation>
        <location evidence="1">Membrane</location>
        <topology evidence="1">Multi-pass membrane protein</topology>
    </subcellularLocation>
</comment>
<dbReference type="InterPro" id="IPR036259">
    <property type="entry name" value="MFS_trans_sf"/>
</dbReference>
<protein>
    <recommendedName>
        <fullName evidence="6">Major facilitator superfamily (MFS) profile domain-containing protein</fullName>
    </recommendedName>
</protein>
<evidence type="ECO:0000256" key="1">
    <source>
        <dbReference type="ARBA" id="ARBA00004141"/>
    </source>
</evidence>
<dbReference type="InterPro" id="IPR020846">
    <property type="entry name" value="MFS_dom"/>
</dbReference>
<accession>T0J730</accession>
<evidence type="ECO:0000256" key="2">
    <source>
        <dbReference type="ARBA" id="ARBA00022692"/>
    </source>
</evidence>
<dbReference type="GO" id="GO:0005886">
    <property type="term" value="C:plasma membrane"/>
    <property type="evidence" value="ECO:0007669"/>
    <property type="project" value="TreeGrafter"/>
</dbReference>
<dbReference type="Pfam" id="PF07690">
    <property type="entry name" value="MFS_1"/>
    <property type="match status" value="1"/>
</dbReference>
<dbReference type="PROSITE" id="PS50850">
    <property type="entry name" value="MFS"/>
    <property type="match status" value="1"/>
</dbReference>
<evidence type="ECO:0000259" key="6">
    <source>
        <dbReference type="PROSITE" id="PS50850"/>
    </source>
</evidence>
<dbReference type="RefSeq" id="WP_021317580.1">
    <property type="nucleotide sequence ID" value="NZ_AUWY01000065.1"/>
</dbReference>
<comment type="caution">
    <text evidence="7">The sequence shown here is derived from an EMBL/GenBank/DDBJ whole genome shotgun (WGS) entry which is preliminary data.</text>
</comment>
<feature type="transmembrane region" description="Helical" evidence="5">
    <location>
        <begin position="345"/>
        <end position="364"/>
    </location>
</feature>
<dbReference type="PANTHER" id="PTHR23508">
    <property type="entry name" value="CARBOXYLIC ACID TRANSPORTER PROTEIN HOMOLOG"/>
    <property type="match status" value="1"/>
</dbReference>
<evidence type="ECO:0000313" key="7">
    <source>
        <dbReference type="EMBL" id="EQB32622.1"/>
    </source>
</evidence>